<reference evidence="3 4" key="3">
    <citation type="journal article" date="2017" name="G3 (Bethesda)">
        <title>Comparative analysis highlights variable genome content of wheat rusts and divergence of the mating loci.</title>
        <authorList>
            <person name="Cuomo C.A."/>
            <person name="Bakkeren G."/>
            <person name="Khalil H.B."/>
            <person name="Panwar V."/>
            <person name="Joly D."/>
            <person name="Linning R."/>
            <person name="Sakthikumar S."/>
            <person name="Song X."/>
            <person name="Adiconis X."/>
            <person name="Fan L."/>
            <person name="Goldberg J.M."/>
            <person name="Levin J.Z."/>
            <person name="Young S."/>
            <person name="Zeng Q."/>
            <person name="Anikster Y."/>
            <person name="Bruce M."/>
            <person name="Wang M."/>
            <person name="Yin C."/>
            <person name="McCallum B."/>
            <person name="Szabo L.J."/>
            <person name="Hulbert S."/>
            <person name="Chen X."/>
            <person name="Fellers J.P."/>
        </authorList>
    </citation>
    <scope>NUCLEOTIDE SEQUENCE</scope>
    <source>
        <strain evidence="3">isolate 1-1 / race 1 (BBBD)</strain>
        <strain evidence="4">Isolate 1-1 / race 1 (BBBD)</strain>
    </source>
</reference>
<feature type="region of interest" description="Disordered" evidence="1">
    <location>
        <begin position="1"/>
        <end position="109"/>
    </location>
</feature>
<proteinExistence type="predicted"/>
<evidence type="ECO:0000313" key="2">
    <source>
        <dbReference type="EMBL" id="OAV89943.1"/>
    </source>
</evidence>
<reference evidence="2" key="2">
    <citation type="submission" date="2016-05" db="EMBL/GenBank/DDBJ databases">
        <title>Comparative analysis highlights variable genome content of wheat rusts and divergence of the mating loci.</title>
        <authorList>
            <person name="Cuomo C.A."/>
            <person name="Bakkeren G."/>
            <person name="Szabo L."/>
            <person name="Khalil H."/>
            <person name="Joly D."/>
            <person name="Goldberg J."/>
            <person name="Young S."/>
            <person name="Zeng Q."/>
            <person name="Fellers J."/>
        </authorList>
    </citation>
    <scope>NUCLEOTIDE SEQUENCE [LARGE SCALE GENOMIC DNA]</scope>
    <source>
        <strain evidence="2">1-1 BBBD Race 1</strain>
    </source>
</reference>
<evidence type="ECO:0000313" key="4">
    <source>
        <dbReference type="Proteomes" id="UP000005240"/>
    </source>
</evidence>
<feature type="compositionally biased region" description="Low complexity" evidence="1">
    <location>
        <begin position="38"/>
        <end position="55"/>
    </location>
</feature>
<evidence type="ECO:0000256" key="1">
    <source>
        <dbReference type="SAM" id="MobiDB-lite"/>
    </source>
</evidence>
<reference evidence="3" key="4">
    <citation type="submission" date="2025-05" db="UniProtKB">
        <authorList>
            <consortium name="EnsemblFungi"/>
        </authorList>
    </citation>
    <scope>IDENTIFICATION</scope>
    <source>
        <strain evidence="3">isolate 1-1 / race 1 (BBBD)</strain>
    </source>
</reference>
<dbReference type="EnsemblFungi" id="PTTG_08388-t43_1">
    <property type="protein sequence ID" value="PTTG_08388-t43_1-p1"/>
    <property type="gene ID" value="PTTG_08388"/>
</dbReference>
<feature type="compositionally biased region" description="Pro residues" evidence="1">
    <location>
        <begin position="28"/>
        <end position="37"/>
    </location>
</feature>
<dbReference type="AlphaFoldDB" id="A0A0C4F5I8"/>
<keyword evidence="4" id="KW-1185">Reference proteome</keyword>
<organism evidence="2">
    <name type="scientific">Puccinia triticina (isolate 1-1 / race 1 (BBBD))</name>
    <name type="common">Brown leaf rust fungus</name>
    <dbReference type="NCBI Taxonomy" id="630390"/>
    <lineage>
        <taxon>Eukaryota</taxon>
        <taxon>Fungi</taxon>
        <taxon>Dikarya</taxon>
        <taxon>Basidiomycota</taxon>
        <taxon>Pucciniomycotina</taxon>
        <taxon>Pucciniomycetes</taxon>
        <taxon>Pucciniales</taxon>
        <taxon>Pucciniaceae</taxon>
        <taxon>Puccinia</taxon>
    </lineage>
</organism>
<dbReference type="VEuPathDB" id="FungiDB:PTTG_08388"/>
<dbReference type="EMBL" id="ADAS02000114">
    <property type="protein sequence ID" value="OAV89943.1"/>
    <property type="molecule type" value="Genomic_DNA"/>
</dbReference>
<dbReference type="Proteomes" id="UP000005240">
    <property type="component" value="Unassembled WGS sequence"/>
</dbReference>
<reference evidence="2" key="1">
    <citation type="submission" date="2009-11" db="EMBL/GenBank/DDBJ databases">
        <authorList>
            <consortium name="The Broad Institute Genome Sequencing Platform"/>
            <person name="Ward D."/>
            <person name="Feldgarden M."/>
            <person name="Earl A."/>
            <person name="Young S.K."/>
            <person name="Zeng Q."/>
            <person name="Koehrsen M."/>
            <person name="Alvarado L."/>
            <person name="Berlin A."/>
            <person name="Bochicchio J."/>
            <person name="Borenstein D."/>
            <person name="Chapman S.B."/>
            <person name="Chen Z."/>
            <person name="Engels R."/>
            <person name="Freedman E."/>
            <person name="Gellesch M."/>
            <person name="Goldberg J."/>
            <person name="Griggs A."/>
            <person name="Gujja S."/>
            <person name="Heilman E."/>
            <person name="Heiman D."/>
            <person name="Hepburn T."/>
            <person name="Howarth C."/>
            <person name="Jen D."/>
            <person name="Larson L."/>
            <person name="Lewis B."/>
            <person name="Mehta T."/>
            <person name="Park D."/>
            <person name="Pearson M."/>
            <person name="Roberts A."/>
            <person name="Saif S."/>
            <person name="Shea T."/>
            <person name="Shenoy N."/>
            <person name="Sisk P."/>
            <person name="Stolte C."/>
            <person name="Sykes S."/>
            <person name="Thomson T."/>
            <person name="Walk T."/>
            <person name="White J."/>
            <person name="Yandava C."/>
            <person name="Izard J."/>
            <person name="Baranova O.V."/>
            <person name="Blanton J.M."/>
            <person name="Tanner A.C."/>
            <person name="Dewhirst F.E."/>
            <person name="Haas B."/>
            <person name="Nusbaum C."/>
            <person name="Birren B."/>
        </authorList>
    </citation>
    <scope>NUCLEOTIDE SEQUENCE [LARGE SCALE GENOMIC DNA]</scope>
    <source>
        <strain evidence="2">1-1 BBBD Race 1</strain>
    </source>
</reference>
<sequence length="109" mass="11302">MSNPSAETSNQLKASTELAIDSTQTNPIPTPPNPTPTNPNTQVPQAPAASSAPAPKTNPPRAAKTTAPKVTSKATVKQPKKAKETPNREPTDVAVGSNQMNPEIARALV</sequence>
<evidence type="ECO:0000313" key="3">
    <source>
        <dbReference type="EnsemblFungi" id="PTTG_08388-t43_1-p1"/>
    </source>
</evidence>
<feature type="compositionally biased region" description="Polar residues" evidence="1">
    <location>
        <begin position="1"/>
        <end position="14"/>
    </location>
</feature>
<gene>
    <name evidence="2" type="ORF">PTTG_08388</name>
</gene>
<name>A0A0C4F5I8_PUCT1</name>
<accession>A0A0C4F5I8</accession>
<protein>
    <submittedName>
        <fullName evidence="2 3">Uncharacterized protein</fullName>
    </submittedName>
</protein>
<feature type="compositionally biased region" description="Basic and acidic residues" evidence="1">
    <location>
        <begin position="81"/>
        <end position="91"/>
    </location>
</feature>